<name>A0A255YRA3_9SPHN</name>
<keyword evidence="9" id="KW-0997">Cell inner membrane</keyword>
<evidence type="ECO:0000256" key="8">
    <source>
        <dbReference type="ARBA" id="ARBA00023136"/>
    </source>
</evidence>
<dbReference type="NCBIfam" id="TIGR01191">
    <property type="entry name" value="ccmC"/>
    <property type="match status" value="1"/>
</dbReference>
<feature type="transmembrane region" description="Helical" evidence="9">
    <location>
        <begin position="20"/>
        <end position="39"/>
    </location>
</feature>
<reference evidence="11 12" key="1">
    <citation type="submission" date="2017-07" db="EMBL/GenBank/DDBJ databases">
        <title>Sandarakinorhabdus cyanobacteriorum sp. nov., a novel bacterium isolated from cyanobacterial aggregates in a eutrophic lake.</title>
        <authorList>
            <person name="Cai H."/>
        </authorList>
    </citation>
    <scope>NUCLEOTIDE SEQUENCE [LARGE SCALE GENOMIC DNA]</scope>
    <source>
        <strain evidence="11 12">TH057</strain>
    </source>
</reference>
<dbReference type="InterPro" id="IPR002541">
    <property type="entry name" value="Cyt_c_assembly"/>
</dbReference>
<dbReference type="PANTHER" id="PTHR30071">
    <property type="entry name" value="HEME EXPORTER PROTEIN C"/>
    <property type="match status" value="1"/>
</dbReference>
<evidence type="ECO:0000256" key="2">
    <source>
        <dbReference type="ARBA" id="ARBA00004141"/>
    </source>
</evidence>
<sequence>MHRYANPTRFLKIARVATPIVALLGLALTAAGLWIGLFASPPDYQQGESVRIMYVHVPAAWLGAGGYMSLAIASATALIWRHPLATIAARAIAPAGAAFTAICLVSGSLWGKPTWGTYWVWDARLTSMLVLLFLYLGYLALSASEAEKGGEQRGAAILALVGVINLPIIKYSVEWWNTLHQGSSISVANASSKIAPELLTPLLLSVAGFSFLFGAIVLMRMRAMLAWARVDARSRRMAEALA</sequence>
<dbReference type="InterPro" id="IPR003557">
    <property type="entry name" value="Cyt_c_biogenesis_CcmC"/>
</dbReference>
<protein>
    <recommendedName>
        <fullName evidence="4 9">Heme exporter protein C</fullName>
    </recommendedName>
    <alternativeName>
        <fullName evidence="9">Cytochrome c-type biogenesis protein</fullName>
    </alternativeName>
</protein>
<evidence type="ECO:0000256" key="5">
    <source>
        <dbReference type="ARBA" id="ARBA00022692"/>
    </source>
</evidence>
<comment type="function">
    <text evidence="1 9">Required for the export of heme to the periplasm for the biogenesis of c-type cytochromes.</text>
</comment>
<dbReference type="GO" id="GO:0005886">
    <property type="term" value="C:plasma membrane"/>
    <property type="evidence" value="ECO:0007669"/>
    <property type="project" value="UniProtKB-SubCell"/>
</dbReference>
<keyword evidence="5 9" id="KW-0812">Transmembrane</keyword>
<dbReference type="Pfam" id="PF01578">
    <property type="entry name" value="Cytochrom_C_asm"/>
    <property type="match status" value="1"/>
</dbReference>
<organism evidence="11 12">
    <name type="scientific">Sandarakinorhabdus cyanobacteriorum</name>
    <dbReference type="NCBI Taxonomy" id="1981098"/>
    <lineage>
        <taxon>Bacteria</taxon>
        <taxon>Pseudomonadati</taxon>
        <taxon>Pseudomonadota</taxon>
        <taxon>Alphaproteobacteria</taxon>
        <taxon>Sphingomonadales</taxon>
        <taxon>Sphingosinicellaceae</taxon>
        <taxon>Sandarakinorhabdus</taxon>
    </lineage>
</organism>
<dbReference type="RefSeq" id="WP_094473036.1">
    <property type="nucleotide sequence ID" value="NZ_NOXT01000090.1"/>
</dbReference>
<gene>
    <name evidence="9" type="primary">ccmC</name>
    <name evidence="11" type="ORF">CHU93_04915</name>
</gene>
<dbReference type="EMBL" id="NOXT01000090">
    <property type="protein sequence ID" value="OYQ31155.1"/>
    <property type="molecule type" value="Genomic_DNA"/>
</dbReference>
<feature type="transmembrane region" description="Helical" evidence="9">
    <location>
        <begin position="92"/>
        <end position="111"/>
    </location>
</feature>
<evidence type="ECO:0000259" key="10">
    <source>
        <dbReference type="Pfam" id="PF01578"/>
    </source>
</evidence>
<evidence type="ECO:0000256" key="3">
    <source>
        <dbReference type="ARBA" id="ARBA00005840"/>
    </source>
</evidence>
<dbReference type="InterPro" id="IPR045062">
    <property type="entry name" value="Cyt_c_biogenesis_CcsA/CcmC"/>
</dbReference>
<dbReference type="OrthoDB" id="9778550at2"/>
<evidence type="ECO:0000256" key="9">
    <source>
        <dbReference type="RuleBase" id="RU364092"/>
    </source>
</evidence>
<comment type="subcellular location">
    <subcellularLocation>
        <location evidence="9">Cell inner membrane</location>
    </subcellularLocation>
    <subcellularLocation>
        <location evidence="2">Membrane</location>
        <topology evidence="2">Multi-pass membrane protein</topology>
    </subcellularLocation>
</comment>
<feature type="transmembrane region" description="Helical" evidence="9">
    <location>
        <begin position="155"/>
        <end position="173"/>
    </location>
</feature>
<dbReference type="AlphaFoldDB" id="A0A255YRA3"/>
<dbReference type="PRINTS" id="PR01386">
    <property type="entry name" value="CCMCBIOGNSIS"/>
</dbReference>
<comment type="similarity">
    <text evidence="3 9">Belongs to the CcmC/CycZ/HelC family.</text>
</comment>
<accession>A0A255YRA3</accession>
<evidence type="ECO:0000256" key="1">
    <source>
        <dbReference type="ARBA" id="ARBA00002442"/>
    </source>
</evidence>
<dbReference type="GO" id="GO:0020037">
    <property type="term" value="F:heme binding"/>
    <property type="evidence" value="ECO:0007669"/>
    <property type="project" value="InterPro"/>
</dbReference>
<dbReference type="Proteomes" id="UP000216991">
    <property type="component" value="Unassembled WGS sequence"/>
</dbReference>
<keyword evidence="9" id="KW-0813">Transport</keyword>
<feature type="transmembrane region" description="Helical" evidence="9">
    <location>
        <begin position="59"/>
        <end position="80"/>
    </location>
</feature>
<keyword evidence="8 9" id="KW-0472">Membrane</keyword>
<keyword evidence="12" id="KW-1185">Reference proteome</keyword>
<keyword evidence="9" id="KW-1003">Cell membrane</keyword>
<keyword evidence="6 9" id="KW-0201">Cytochrome c-type biogenesis</keyword>
<evidence type="ECO:0000313" key="12">
    <source>
        <dbReference type="Proteomes" id="UP000216991"/>
    </source>
</evidence>
<keyword evidence="7 9" id="KW-1133">Transmembrane helix</keyword>
<evidence type="ECO:0000313" key="11">
    <source>
        <dbReference type="EMBL" id="OYQ31155.1"/>
    </source>
</evidence>
<dbReference type="GO" id="GO:0017004">
    <property type="term" value="P:cytochrome complex assembly"/>
    <property type="evidence" value="ECO:0007669"/>
    <property type="project" value="UniProtKB-KW"/>
</dbReference>
<dbReference type="GO" id="GO:0015232">
    <property type="term" value="F:heme transmembrane transporter activity"/>
    <property type="evidence" value="ECO:0007669"/>
    <property type="project" value="InterPro"/>
</dbReference>
<comment type="caution">
    <text evidence="11">The sequence shown here is derived from an EMBL/GenBank/DDBJ whole genome shotgun (WGS) entry which is preliminary data.</text>
</comment>
<proteinExistence type="inferred from homology"/>
<feature type="transmembrane region" description="Helical" evidence="9">
    <location>
        <begin position="198"/>
        <end position="219"/>
    </location>
</feature>
<evidence type="ECO:0000256" key="6">
    <source>
        <dbReference type="ARBA" id="ARBA00022748"/>
    </source>
</evidence>
<feature type="domain" description="Cytochrome c assembly protein" evidence="10">
    <location>
        <begin position="12"/>
        <end position="180"/>
    </location>
</feature>
<dbReference type="PANTHER" id="PTHR30071:SF1">
    <property type="entry name" value="CYTOCHROME B_B6 PROTEIN-RELATED"/>
    <property type="match status" value="1"/>
</dbReference>
<evidence type="ECO:0000256" key="4">
    <source>
        <dbReference type="ARBA" id="ARBA00016463"/>
    </source>
</evidence>
<feature type="transmembrane region" description="Helical" evidence="9">
    <location>
        <begin position="123"/>
        <end position="143"/>
    </location>
</feature>
<evidence type="ECO:0000256" key="7">
    <source>
        <dbReference type="ARBA" id="ARBA00022989"/>
    </source>
</evidence>